<protein>
    <recommendedName>
        <fullName evidence="5">Integral membrane protein</fullName>
    </recommendedName>
</protein>
<dbReference type="RefSeq" id="WP_201849750.1">
    <property type="nucleotide sequence ID" value="NZ_JAERRG010000002.1"/>
</dbReference>
<keyword evidence="2" id="KW-0472">Membrane</keyword>
<organism evidence="3 4">
    <name type="scientific">Streptomyces endocoffeicus</name>
    <dbReference type="NCBI Taxonomy" id="2898945"/>
    <lineage>
        <taxon>Bacteria</taxon>
        <taxon>Bacillati</taxon>
        <taxon>Actinomycetota</taxon>
        <taxon>Actinomycetes</taxon>
        <taxon>Kitasatosporales</taxon>
        <taxon>Streptomycetaceae</taxon>
        <taxon>Streptomyces</taxon>
    </lineage>
</organism>
<feature type="compositionally biased region" description="Low complexity" evidence="1">
    <location>
        <begin position="182"/>
        <end position="215"/>
    </location>
</feature>
<dbReference type="EMBL" id="JAERRG010000002">
    <property type="protein sequence ID" value="MBL1112753.1"/>
    <property type="molecule type" value="Genomic_DNA"/>
</dbReference>
<feature type="transmembrane region" description="Helical" evidence="2">
    <location>
        <begin position="153"/>
        <end position="175"/>
    </location>
</feature>
<gene>
    <name evidence="3" type="ORF">JK364_10130</name>
</gene>
<comment type="caution">
    <text evidence="3">The sequence shown here is derived from an EMBL/GenBank/DDBJ whole genome shotgun (WGS) entry which is preliminary data.</text>
</comment>
<evidence type="ECO:0000256" key="1">
    <source>
        <dbReference type="SAM" id="MobiDB-lite"/>
    </source>
</evidence>
<sequence>MTDTGGGADQACGVPGTTDRARKEIRAMTTLFAPTPTAAPATGPAGPATARRARLTLARRLVRPESVLLVSGAALVPWLYVLARTLPSTARVGHWNVAWVGLDALEALGLLSTAALRRRGDDRHRLTAAATGALLVVDAWFDTVTAAPGGELAAAVAMALCAELPLAAVCTALALGRERRPTAAVTTDPVTTDQPTTVQPATDRPTTDPVTTDRLTPGRRPTRR</sequence>
<name>A0ABS1PK20_9ACTN</name>
<accession>A0ABS1PK20</accession>
<evidence type="ECO:0008006" key="5">
    <source>
        <dbReference type="Google" id="ProtNLM"/>
    </source>
</evidence>
<reference evidence="3 4" key="1">
    <citation type="submission" date="2021-01" db="EMBL/GenBank/DDBJ databases">
        <title>WGS of actinomycetes isolated from Thailand.</title>
        <authorList>
            <person name="Thawai C."/>
        </authorList>
    </citation>
    <scope>NUCLEOTIDE SEQUENCE [LARGE SCALE GENOMIC DNA]</scope>
    <source>
        <strain evidence="3 4">CA3R110</strain>
    </source>
</reference>
<dbReference type="Proteomes" id="UP000621510">
    <property type="component" value="Unassembled WGS sequence"/>
</dbReference>
<keyword evidence="4" id="KW-1185">Reference proteome</keyword>
<feature type="region of interest" description="Disordered" evidence="1">
    <location>
        <begin position="180"/>
        <end position="224"/>
    </location>
</feature>
<keyword evidence="2" id="KW-0812">Transmembrane</keyword>
<evidence type="ECO:0000313" key="3">
    <source>
        <dbReference type="EMBL" id="MBL1112753.1"/>
    </source>
</evidence>
<feature type="transmembrane region" description="Helical" evidence="2">
    <location>
        <begin position="61"/>
        <end position="83"/>
    </location>
</feature>
<evidence type="ECO:0000313" key="4">
    <source>
        <dbReference type="Proteomes" id="UP000621510"/>
    </source>
</evidence>
<evidence type="ECO:0000256" key="2">
    <source>
        <dbReference type="SAM" id="Phobius"/>
    </source>
</evidence>
<proteinExistence type="predicted"/>
<keyword evidence="2" id="KW-1133">Transmembrane helix</keyword>